<dbReference type="InterPro" id="IPR008160">
    <property type="entry name" value="Collagen"/>
</dbReference>
<dbReference type="Proteomes" id="UP001163046">
    <property type="component" value="Unassembled WGS sequence"/>
</dbReference>
<dbReference type="SUPFAM" id="SSF48726">
    <property type="entry name" value="Immunoglobulin"/>
    <property type="match status" value="2"/>
</dbReference>
<evidence type="ECO:0000256" key="4">
    <source>
        <dbReference type="ARBA" id="ARBA00023319"/>
    </source>
</evidence>
<dbReference type="Gene3D" id="2.60.40.10">
    <property type="entry name" value="Immunoglobulins"/>
    <property type="match status" value="2"/>
</dbReference>
<keyword evidence="3" id="KW-1015">Disulfide bond</keyword>
<keyword evidence="6" id="KW-0472">Membrane</keyword>
<dbReference type="AlphaFoldDB" id="A0A9X0D062"/>
<keyword evidence="9" id="KW-1185">Reference proteome</keyword>
<dbReference type="SMART" id="SM00408">
    <property type="entry name" value="IGc2"/>
    <property type="match status" value="2"/>
</dbReference>
<evidence type="ECO:0000256" key="1">
    <source>
        <dbReference type="ARBA" id="ARBA00022729"/>
    </source>
</evidence>
<dbReference type="InterPro" id="IPR003599">
    <property type="entry name" value="Ig_sub"/>
</dbReference>
<accession>A0A9X0D062</accession>
<dbReference type="Pfam" id="PF13927">
    <property type="entry name" value="Ig_3"/>
    <property type="match status" value="1"/>
</dbReference>
<comment type="caution">
    <text evidence="8">The sequence shown here is derived from an EMBL/GenBank/DDBJ whole genome shotgun (WGS) entry which is preliminary data.</text>
</comment>
<dbReference type="SMART" id="SM00409">
    <property type="entry name" value="IG"/>
    <property type="match status" value="2"/>
</dbReference>
<keyword evidence="1" id="KW-0732">Signal</keyword>
<keyword evidence="6" id="KW-1133">Transmembrane helix</keyword>
<evidence type="ECO:0000256" key="6">
    <source>
        <dbReference type="SAM" id="Phobius"/>
    </source>
</evidence>
<dbReference type="InterPro" id="IPR007110">
    <property type="entry name" value="Ig-like_dom"/>
</dbReference>
<organism evidence="8 9">
    <name type="scientific">Desmophyllum pertusum</name>
    <dbReference type="NCBI Taxonomy" id="174260"/>
    <lineage>
        <taxon>Eukaryota</taxon>
        <taxon>Metazoa</taxon>
        <taxon>Cnidaria</taxon>
        <taxon>Anthozoa</taxon>
        <taxon>Hexacorallia</taxon>
        <taxon>Scleractinia</taxon>
        <taxon>Caryophylliina</taxon>
        <taxon>Caryophylliidae</taxon>
        <taxon>Desmophyllum</taxon>
    </lineage>
</organism>
<evidence type="ECO:0000256" key="2">
    <source>
        <dbReference type="ARBA" id="ARBA00022737"/>
    </source>
</evidence>
<feature type="domain" description="Ig-like" evidence="7">
    <location>
        <begin position="192"/>
        <end position="279"/>
    </location>
</feature>
<keyword evidence="6" id="KW-0812">Transmembrane</keyword>
<dbReference type="InterPro" id="IPR051170">
    <property type="entry name" value="Neural/epithelial_adhesion"/>
</dbReference>
<feature type="domain" description="Ig-like" evidence="7">
    <location>
        <begin position="286"/>
        <end position="370"/>
    </location>
</feature>
<dbReference type="InterPro" id="IPR013098">
    <property type="entry name" value="Ig_I-set"/>
</dbReference>
<evidence type="ECO:0000256" key="3">
    <source>
        <dbReference type="ARBA" id="ARBA00023157"/>
    </source>
</evidence>
<dbReference type="Pfam" id="PF01391">
    <property type="entry name" value="Collagen"/>
    <property type="match status" value="1"/>
</dbReference>
<reference evidence="8" key="1">
    <citation type="submission" date="2023-01" db="EMBL/GenBank/DDBJ databases">
        <title>Genome assembly of the deep-sea coral Lophelia pertusa.</title>
        <authorList>
            <person name="Herrera S."/>
            <person name="Cordes E."/>
        </authorList>
    </citation>
    <scope>NUCLEOTIDE SEQUENCE</scope>
    <source>
        <strain evidence="8">USNM1676648</strain>
        <tissue evidence="8">Polyp</tissue>
    </source>
</reference>
<dbReference type="InterPro" id="IPR013783">
    <property type="entry name" value="Ig-like_fold"/>
</dbReference>
<dbReference type="PANTHER" id="PTHR12231">
    <property type="entry name" value="CTX-RELATED TYPE I TRANSMEMBRANE PROTEIN"/>
    <property type="match status" value="1"/>
</dbReference>
<dbReference type="OrthoDB" id="5986705at2759"/>
<protein>
    <recommendedName>
        <fullName evidence="7">Ig-like domain-containing protein</fullName>
    </recommendedName>
</protein>
<name>A0A9X0D062_9CNID</name>
<feature type="transmembrane region" description="Helical" evidence="6">
    <location>
        <begin position="21"/>
        <end position="41"/>
    </location>
</feature>
<dbReference type="EMBL" id="MU825928">
    <property type="protein sequence ID" value="KAJ7382317.1"/>
    <property type="molecule type" value="Genomic_DNA"/>
</dbReference>
<keyword evidence="4" id="KW-0393">Immunoglobulin domain</keyword>
<gene>
    <name evidence="8" type="ORF">OS493_035756</name>
</gene>
<feature type="compositionally biased region" description="Basic residues" evidence="5">
    <location>
        <begin position="156"/>
        <end position="168"/>
    </location>
</feature>
<evidence type="ECO:0000313" key="8">
    <source>
        <dbReference type="EMBL" id="KAJ7382317.1"/>
    </source>
</evidence>
<dbReference type="PANTHER" id="PTHR12231:SF253">
    <property type="entry name" value="DPR-INTERACTING PROTEIN ETA, ISOFORM B-RELATED"/>
    <property type="match status" value="1"/>
</dbReference>
<keyword evidence="2" id="KW-0677">Repeat</keyword>
<feature type="region of interest" description="Disordered" evidence="5">
    <location>
        <begin position="152"/>
        <end position="226"/>
    </location>
</feature>
<dbReference type="InterPro" id="IPR036179">
    <property type="entry name" value="Ig-like_dom_sf"/>
</dbReference>
<dbReference type="Pfam" id="PF07679">
    <property type="entry name" value="I-set"/>
    <property type="match status" value="1"/>
</dbReference>
<sequence length="379" mass="40492">MDNSVKEPNINSKRIHYIDKLHKSSSILSVAAIMLSLALFIRIETVARDTKAIDSKFTQKIQQIQDALRETVIQQTREKEDSDIAQGNKYKRSVVRRSLPAKLNNNDQLNDTVGIKDFRDLIKRYVTSIIVGSVCLAPGKVCVAGPPGPKGVVGRPGKRGTKGIKGRKGTQGVMGPPGEPGKHGMMGDTGAPGVRGAKGNTGAPGHPGPKGEPGESISAPEFDGNPKPTVSWSKISGTGLVNKDGQDNKLQISTTGYNDSGSYVCKAANVLGQVQKVVKLFVEVPPQFTEIPDPVIKVNANTVASVVCRAFGFPPPTIDWSKPFSQLPQGRATVENGTLKISSFSLKDVGTYQCKATNKLGSVRTFTALNHVQQGKNKG</sequence>
<dbReference type="PROSITE" id="PS50835">
    <property type="entry name" value="IG_LIKE"/>
    <property type="match status" value="2"/>
</dbReference>
<evidence type="ECO:0000256" key="5">
    <source>
        <dbReference type="SAM" id="MobiDB-lite"/>
    </source>
</evidence>
<proteinExistence type="predicted"/>
<dbReference type="InterPro" id="IPR003598">
    <property type="entry name" value="Ig_sub2"/>
</dbReference>
<evidence type="ECO:0000313" key="9">
    <source>
        <dbReference type="Proteomes" id="UP001163046"/>
    </source>
</evidence>
<evidence type="ECO:0000259" key="7">
    <source>
        <dbReference type="PROSITE" id="PS50835"/>
    </source>
</evidence>